<comment type="caution">
    <text evidence="6">The sequence shown here is derived from an EMBL/GenBank/DDBJ whole genome shotgun (WGS) entry which is preliminary data.</text>
</comment>
<gene>
    <name evidence="6" type="ORF">LKD20_04725</name>
</gene>
<dbReference type="GO" id="GO:0005524">
    <property type="term" value="F:ATP binding"/>
    <property type="evidence" value="ECO:0007669"/>
    <property type="project" value="UniProtKB-KW"/>
</dbReference>
<evidence type="ECO:0000313" key="7">
    <source>
        <dbReference type="Proteomes" id="UP001198241"/>
    </source>
</evidence>
<dbReference type="RefSeq" id="WP_227721033.1">
    <property type="nucleotide sequence ID" value="NZ_JAJEQD010000007.1"/>
</dbReference>
<evidence type="ECO:0000256" key="4">
    <source>
        <dbReference type="ARBA" id="ARBA00022840"/>
    </source>
</evidence>
<dbReference type="InterPro" id="IPR003593">
    <property type="entry name" value="AAA+_ATPase"/>
</dbReference>
<keyword evidence="4 6" id="KW-0067">ATP-binding</keyword>
<feature type="domain" description="ABC transporter" evidence="5">
    <location>
        <begin position="6"/>
        <end position="246"/>
    </location>
</feature>
<keyword evidence="3" id="KW-0547">Nucleotide-binding</keyword>
<dbReference type="PROSITE" id="PS00211">
    <property type="entry name" value="ABC_TRANSPORTER_1"/>
    <property type="match status" value="1"/>
</dbReference>
<dbReference type="InterPro" id="IPR050153">
    <property type="entry name" value="Metal_Ion_Import_ABC"/>
</dbReference>
<accession>A0ABS8F495</accession>
<proteinExistence type="predicted"/>
<evidence type="ECO:0000256" key="3">
    <source>
        <dbReference type="ARBA" id="ARBA00022741"/>
    </source>
</evidence>
<dbReference type="Proteomes" id="UP001198241">
    <property type="component" value="Unassembled WGS sequence"/>
</dbReference>
<dbReference type="Pfam" id="PF00005">
    <property type="entry name" value="ABC_tran"/>
    <property type="match status" value="1"/>
</dbReference>
<organism evidence="6 7">
    <name type="scientific">Veillonella fallax</name>
    <dbReference type="NCBI Taxonomy" id="2881272"/>
    <lineage>
        <taxon>Bacteria</taxon>
        <taxon>Bacillati</taxon>
        <taxon>Bacillota</taxon>
        <taxon>Negativicutes</taxon>
        <taxon>Veillonellales</taxon>
        <taxon>Veillonellaceae</taxon>
        <taxon>Veillonella</taxon>
    </lineage>
</organism>
<comment type="subcellular location">
    <subcellularLocation>
        <location evidence="1">Cell membrane</location>
        <topology evidence="1">Peripheral membrane protein</topology>
    </subcellularLocation>
</comment>
<name>A0ABS8F495_9FIRM</name>
<dbReference type="InterPro" id="IPR027417">
    <property type="entry name" value="P-loop_NTPase"/>
</dbReference>
<dbReference type="CDD" id="cd03225">
    <property type="entry name" value="ABC_cobalt_CbiO_domain1"/>
    <property type="match status" value="1"/>
</dbReference>
<dbReference type="SMART" id="SM00382">
    <property type="entry name" value="AAA"/>
    <property type="match status" value="1"/>
</dbReference>
<protein>
    <submittedName>
        <fullName evidence="6">ATP-binding cassette domain-containing protein</fullName>
    </submittedName>
</protein>
<dbReference type="PANTHER" id="PTHR42734">
    <property type="entry name" value="METAL TRANSPORT SYSTEM ATP-BINDING PROTEIN TM_0124-RELATED"/>
    <property type="match status" value="1"/>
</dbReference>
<evidence type="ECO:0000313" key="6">
    <source>
        <dbReference type="EMBL" id="MCC2156449.1"/>
    </source>
</evidence>
<keyword evidence="7" id="KW-1185">Reference proteome</keyword>
<reference evidence="6 7" key="1">
    <citation type="submission" date="2021-10" db="EMBL/GenBank/DDBJ databases">
        <title>Anaerobic single-cell dispensing facilitates the cultivation of human gut bacteria.</title>
        <authorList>
            <person name="Afrizal A."/>
        </authorList>
    </citation>
    <scope>NUCLEOTIDE SEQUENCE [LARGE SCALE GENOMIC DNA]</scope>
    <source>
        <strain evidence="6 7">CLA-AA-H247</strain>
    </source>
</reference>
<keyword evidence="2" id="KW-0813">Transport</keyword>
<dbReference type="SUPFAM" id="SSF52540">
    <property type="entry name" value="P-loop containing nucleoside triphosphate hydrolases"/>
    <property type="match status" value="1"/>
</dbReference>
<evidence type="ECO:0000256" key="2">
    <source>
        <dbReference type="ARBA" id="ARBA00022448"/>
    </source>
</evidence>
<dbReference type="InterPro" id="IPR015856">
    <property type="entry name" value="ABC_transpr_CbiO/EcfA_su"/>
</dbReference>
<dbReference type="PROSITE" id="PS50893">
    <property type="entry name" value="ABC_TRANSPORTER_2"/>
    <property type="match status" value="1"/>
</dbReference>
<sequence>MSSELLHYEDVKFRREGREILKGINWHVEEGENWALLGLNGAGKSTMLSMIPAYQIPTTGLLRVFGHEFGKYAWPKIKARLGFVSSALGQFQSTLDKQVVEDVVISGTFNSIGIYQQVEPEVRERGLQLLSEFGLSYLEGHRFHTLSAGEQRRVLLARAIMANPDLLILDEPCSGLDLPAREQFLRTVENMAREEHKPFIYVSHQIEEIMSSITHVAIIKDGLIVYKGKKQDILTDEILSDVFGIDVSVVWEKNRPWIIVKQEL</sequence>
<evidence type="ECO:0000259" key="5">
    <source>
        <dbReference type="PROSITE" id="PS50893"/>
    </source>
</evidence>
<dbReference type="EMBL" id="JAJEQD010000007">
    <property type="protein sequence ID" value="MCC2156449.1"/>
    <property type="molecule type" value="Genomic_DNA"/>
</dbReference>
<dbReference type="Gene3D" id="3.40.50.300">
    <property type="entry name" value="P-loop containing nucleotide triphosphate hydrolases"/>
    <property type="match status" value="1"/>
</dbReference>
<dbReference type="InterPro" id="IPR017871">
    <property type="entry name" value="ABC_transporter-like_CS"/>
</dbReference>
<evidence type="ECO:0000256" key="1">
    <source>
        <dbReference type="ARBA" id="ARBA00004202"/>
    </source>
</evidence>
<dbReference type="InterPro" id="IPR003439">
    <property type="entry name" value="ABC_transporter-like_ATP-bd"/>
</dbReference>